<accession>A0A381FCP7</accession>
<evidence type="ECO:0000313" key="2">
    <source>
        <dbReference type="EMBL" id="SUX44351.1"/>
    </source>
</evidence>
<dbReference type="RefSeq" id="WP_115619304.1">
    <property type="nucleotide sequence ID" value="NZ_UFVR01000004.1"/>
</dbReference>
<dbReference type="AlphaFoldDB" id="A0A381FCP7"/>
<proteinExistence type="predicted"/>
<evidence type="ECO:0000313" key="3">
    <source>
        <dbReference type="Proteomes" id="UP000254282"/>
    </source>
</evidence>
<dbReference type="Proteomes" id="UP000254282">
    <property type="component" value="Unassembled WGS sequence"/>
</dbReference>
<evidence type="ECO:0000256" key="1">
    <source>
        <dbReference type="SAM" id="SignalP"/>
    </source>
</evidence>
<protein>
    <submittedName>
        <fullName evidence="2">Uncharacterized protein</fullName>
    </submittedName>
</protein>
<keyword evidence="1" id="KW-0732">Signal</keyword>
<feature type="chain" id="PRO_5016930061" evidence="1">
    <location>
        <begin position="23"/>
        <end position="752"/>
    </location>
</feature>
<name>A0A381FCP7_9FLAO</name>
<dbReference type="STRING" id="254.SAMN05421682_1023"/>
<gene>
    <name evidence="2" type="ORF">NCTC13532_00773</name>
</gene>
<organism evidence="2 3">
    <name type="scientific">Chryseobacterium indoltheticum</name>
    <dbReference type="NCBI Taxonomy" id="254"/>
    <lineage>
        <taxon>Bacteria</taxon>
        <taxon>Pseudomonadati</taxon>
        <taxon>Bacteroidota</taxon>
        <taxon>Flavobacteriia</taxon>
        <taxon>Flavobacteriales</taxon>
        <taxon>Weeksellaceae</taxon>
        <taxon>Chryseobacterium group</taxon>
        <taxon>Chryseobacterium</taxon>
    </lineage>
</organism>
<reference evidence="2 3" key="1">
    <citation type="submission" date="2018-06" db="EMBL/GenBank/DDBJ databases">
        <authorList>
            <consortium name="Pathogen Informatics"/>
            <person name="Doyle S."/>
        </authorList>
    </citation>
    <scope>NUCLEOTIDE SEQUENCE [LARGE SCALE GENOMIC DNA]</scope>
    <source>
        <strain evidence="2 3">NCTC13532</strain>
    </source>
</reference>
<feature type="signal peptide" evidence="1">
    <location>
        <begin position="1"/>
        <end position="22"/>
    </location>
</feature>
<sequence length="752" mass="79690">MSLRNSLYFLCLSIGSHLPAQTASNYLVNQTQSATTSNVIRAGYNTGTTGYLSSTNYNLNFGRTGANTVGNVPKLQAFQFNSMNYVPLTQSGSLPYDRIVINRKVSSSTLAQNSNKFTGFFEYSLINGNSIYFKAEYIDNLESLINSYVINRGVDNIFSNATSGTSNNVERVDLILNAGVVIPSNVSLSKLGALLLDRGGNDNYKIAVITSLDSAGKVSGIGNLVSRSQSNFSSTGYTLTSVVFQNGNGANPTAADNLIKPVENISSQAISGDFITFSEMGVTGGQVIYGIAVYPGDVIQGTNDLINLTDVPANTDGTVNGGLDFMGGGGFFVASDVASGTITGNVYRDIDGNAAINGNGMGSVMALPLYAYLLAPNNTILSKVPVNSNGSFVFPSTILETSTTYNVLIDTRNVSGTYSFSSPILPTGWQIVGEDFGVNNLSGNGLEGGTPNLRIPIKFNTANPVISNIKFGLAAAEDICTKPVNGSSFSWSYNNNAPSNPITQSFNQPAANYGFVLDITKLDNSFNMVINGTPLATQEMEFQSNGTSGINVQFVDNSSYETATPFIYNMTGTETNPIIRVNISPIGTITMFGSKTSGGPLFPLKLINGNSFNTVTWNPTGTNTVVATQNVVGATNMSGRGYGLNQTLCICAKPGAAGTPLGYTNFGITTKSNVTVQDWPKTIPNGHLALDSADKGLVITHMTTSQRDALVPLEGMLIYNTDLGCVQLYRGNNPAVDNTRRGWNCITKGCNE</sequence>
<dbReference type="EMBL" id="UFVR01000004">
    <property type="protein sequence ID" value="SUX44351.1"/>
    <property type="molecule type" value="Genomic_DNA"/>
</dbReference>